<dbReference type="AlphaFoldDB" id="A0A2P6QPL5"/>
<sequence length="449" mass="52064">MAQRNERRIRCDSSSAAETVANIEELLSQILVLAPALSLIRFKCVSRHWLTLISDPGFFRRHLHQKSKISGFFSSQTEDESFKSIAFSDREIPSGNPFKTINDSFGDGSRLKIIQSCNGLFLCLRYSRDISLLRQSYGVKDHPAYVVNPTTNKFLALYSPSVKKNKKRSSFLVRYALAFDPSISPFYKVVCVTNYSFREQSHHIDIYSSETQEWKELLRVPFFPSYPMHFNHRSTEGAVYCNGKIHWIRRLTDRFGYDSWWQFRDGRFIRDEGDVLHYFDIDEQSLRLVAAATPVPVAVRADRYFGESGGHLYLIEFYKHYDPQFDIMEMERDYSCWFIKHHVDLNLVFAALPNTSSFVVLCLSPEEEKDAEEEDSSCNLWLHMPGKVMSYNLRNKTLDYADTIIVVLCNQYVLICGHRFTYEISSYLTIAGENPSKFSQSSLNFIIAH</sequence>
<dbReference type="NCBIfam" id="TIGR01640">
    <property type="entry name" value="F_box_assoc_1"/>
    <property type="match status" value="1"/>
</dbReference>
<dbReference type="Gramene" id="PRQ36122">
    <property type="protein sequence ID" value="PRQ36122"/>
    <property type="gene ID" value="RchiOBHm_Chr4g0387951"/>
</dbReference>
<evidence type="ECO:0000259" key="1">
    <source>
        <dbReference type="Pfam" id="PF00646"/>
    </source>
</evidence>
<accession>A0A2P6QPL5</accession>
<dbReference type="Proteomes" id="UP000238479">
    <property type="component" value="Chromosome 4"/>
</dbReference>
<organism evidence="3 4">
    <name type="scientific">Rosa chinensis</name>
    <name type="common">China rose</name>
    <dbReference type="NCBI Taxonomy" id="74649"/>
    <lineage>
        <taxon>Eukaryota</taxon>
        <taxon>Viridiplantae</taxon>
        <taxon>Streptophyta</taxon>
        <taxon>Embryophyta</taxon>
        <taxon>Tracheophyta</taxon>
        <taxon>Spermatophyta</taxon>
        <taxon>Magnoliopsida</taxon>
        <taxon>eudicotyledons</taxon>
        <taxon>Gunneridae</taxon>
        <taxon>Pentapetalae</taxon>
        <taxon>rosids</taxon>
        <taxon>fabids</taxon>
        <taxon>Rosales</taxon>
        <taxon>Rosaceae</taxon>
        <taxon>Rosoideae</taxon>
        <taxon>Rosoideae incertae sedis</taxon>
        <taxon>Rosa</taxon>
    </lineage>
</organism>
<dbReference type="InterPro" id="IPR001810">
    <property type="entry name" value="F-box_dom"/>
</dbReference>
<dbReference type="OMA" id="CISNHED"/>
<gene>
    <name evidence="3" type="ORF">RchiOBHm_Chr4g0387951</name>
</gene>
<dbReference type="PANTHER" id="PTHR35546:SF130">
    <property type="entry name" value="EXPRESSED PROTEIN"/>
    <property type="match status" value="1"/>
</dbReference>
<evidence type="ECO:0000313" key="4">
    <source>
        <dbReference type="Proteomes" id="UP000238479"/>
    </source>
</evidence>
<dbReference type="InterPro" id="IPR017451">
    <property type="entry name" value="F-box-assoc_interact_dom"/>
</dbReference>
<dbReference type="Pfam" id="PF00646">
    <property type="entry name" value="F-box"/>
    <property type="match status" value="1"/>
</dbReference>
<keyword evidence="4" id="KW-1185">Reference proteome</keyword>
<dbReference type="InterPro" id="IPR013187">
    <property type="entry name" value="F-box-assoc_dom_typ3"/>
</dbReference>
<dbReference type="InterPro" id="IPR055290">
    <property type="entry name" value="At3g26010-like"/>
</dbReference>
<dbReference type="SUPFAM" id="SSF81383">
    <property type="entry name" value="F-box domain"/>
    <property type="match status" value="1"/>
</dbReference>
<evidence type="ECO:0000259" key="2">
    <source>
        <dbReference type="Pfam" id="PF08268"/>
    </source>
</evidence>
<dbReference type="STRING" id="74649.A0A2P6QPL5"/>
<dbReference type="OrthoDB" id="665311at2759"/>
<name>A0A2P6QPL5_ROSCH</name>
<dbReference type="PANTHER" id="PTHR35546">
    <property type="entry name" value="F-BOX PROTEIN INTERACTION DOMAIN PROTEIN-RELATED"/>
    <property type="match status" value="1"/>
</dbReference>
<feature type="domain" description="F-box" evidence="1">
    <location>
        <begin position="24"/>
        <end position="60"/>
    </location>
</feature>
<reference evidence="3 4" key="1">
    <citation type="journal article" date="2018" name="Nat. Genet.">
        <title>The Rosa genome provides new insights in the design of modern roses.</title>
        <authorList>
            <person name="Bendahmane M."/>
        </authorList>
    </citation>
    <scope>NUCLEOTIDE SEQUENCE [LARGE SCALE GENOMIC DNA]</scope>
    <source>
        <strain evidence="4">cv. Old Blush</strain>
    </source>
</reference>
<dbReference type="Pfam" id="PF08268">
    <property type="entry name" value="FBA_3"/>
    <property type="match status" value="1"/>
</dbReference>
<comment type="caution">
    <text evidence="3">The sequence shown here is derived from an EMBL/GenBank/DDBJ whole genome shotgun (WGS) entry which is preliminary data.</text>
</comment>
<dbReference type="EMBL" id="PDCK01000042">
    <property type="protein sequence ID" value="PRQ36122.1"/>
    <property type="molecule type" value="Genomic_DNA"/>
</dbReference>
<dbReference type="InterPro" id="IPR036047">
    <property type="entry name" value="F-box-like_dom_sf"/>
</dbReference>
<proteinExistence type="predicted"/>
<protein>
    <submittedName>
        <fullName evidence="3">Putative F-box domain-containing protein</fullName>
    </submittedName>
</protein>
<feature type="domain" description="F-box associated beta-propeller type 3" evidence="2">
    <location>
        <begin position="71"/>
        <end position="242"/>
    </location>
</feature>
<evidence type="ECO:0000313" key="3">
    <source>
        <dbReference type="EMBL" id="PRQ36122.1"/>
    </source>
</evidence>